<evidence type="ECO:0000256" key="1">
    <source>
        <dbReference type="SAM" id="MobiDB-lite"/>
    </source>
</evidence>
<gene>
    <name evidence="2" type="ORF">Cni_G20349</name>
</gene>
<feature type="region of interest" description="Disordered" evidence="1">
    <location>
        <begin position="80"/>
        <end position="100"/>
    </location>
</feature>
<proteinExistence type="predicted"/>
<protein>
    <submittedName>
        <fullName evidence="2">Uncharacterized protein</fullName>
    </submittedName>
</protein>
<dbReference type="Proteomes" id="UP001327560">
    <property type="component" value="Chromosome 6"/>
</dbReference>
<sequence>MKYLIKSRNMLGFKEGVNEYPFLSMPCGFGPMEMSSKQGFGSSMQGTDSHFRICVSEEEEEKEKHYFLLGADLKTDKSAAKLDREREEQQQHPRPFHCFLDEKPPIKIEGSWMRGMNADLKTQLSMSIPMANHDMPVTASQCYNDG</sequence>
<feature type="compositionally biased region" description="Basic and acidic residues" evidence="1">
    <location>
        <begin position="80"/>
        <end position="91"/>
    </location>
</feature>
<evidence type="ECO:0000313" key="2">
    <source>
        <dbReference type="EMBL" id="WOL11585.1"/>
    </source>
</evidence>
<accession>A0AAQ3KNX0</accession>
<evidence type="ECO:0000313" key="3">
    <source>
        <dbReference type="Proteomes" id="UP001327560"/>
    </source>
</evidence>
<keyword evidence="3" id="KW-1185">Reference proteome</keyword>
<organism evidence="2 3">
    <name type="scientific">Canna indica</name>
    <name type="common">Indian-shot</name>
    <dbReference type="NCBI Taxonomy" id="4628"/>
    <lineage>
        <taxon>Eukaryota</taxon>
        <taxon>Viridiplantae</taxon>
        <taxon>Streptophyta</taxon>
        <taxon>Embryophyta</taxon>
        <taxon>Tracheophyta</taxon>
        <taxon>Spermatophyta</taxon>
        <taxon>Magnoliopsida</taxon>
        <taxon>Liliopsida</taxon>
        <taxon>Zingiberales</taxon>
        <taxon>Cannaceae</taxon>
        <taxon>Canna</taxon>
    </lineage>
</organism>
<name>A0AAQ3KNX0_9LILI</name>
<reference evidence="2 3" key="1">
    <citation type="submission" date="2023-10" db="EMBL/GenBank/DDBJ databases">
        <title>Chromosome-scale genome assembly provides insights into flower coloration mechanisms of Canna indica.</title>
        <authorList>
            <person name="Li C."/>
        </authorList>
    </citation>
    <scope>NUCLEOTIDE SEQUENCE [LARGE SCALE GENOMIC DNA]</scope>
    <source>
        <tissue evidence="2">Flower</tissue>
    </source>
</reference>
<dbReference type="AlphaFoldDB" id="A0AAQ3KNX0"/>
<dbReference type="EMBL" id="CP136895">
    <property type="protein sequence ID" value="WOL11585.1"/>
    <property type="molecule type" value="Genomic_DNA"/>
</dbReference>